<evidence type="ECO:0000313" key="2">
    <source>
        <dbReference type="Proteomes" id="UP001321582"/>
    </source>
</evidence>
<accession>A0AAU9DV27</accession>
<reference evidence="1 2" key="1">
    <citation type="submission" date="2022-11" db="EMBL/GenBank/DDBJ databases">
        <title>Haliovirga abyssi gen. nov., sp. nov., a mesophilic fermentative bacterium isolated from the Iheya North hydrothermal field and the proposal of Haliovirgaceae fam. nov.</title>
        <authorList>
            <person name="Miyazaki U."/>
            <person name="Tame A."/>
            <person name="Miyazaki J."/>
            <person name="Takai K."/>
            <person name="Sawayama S."/>
            <person name="Kitajima M."/>
            <person name="Okamoto A."/>
            <person name="Nakagawa S."/>
        </authorList>
    </citation>
    <scope>NUCLEOTIDE SEQUENCE [LARGE SCALE GENOMIC DNA]</scope>
    <source>
        <strain evidence="1 2">IC12</strain>
    </source>
</reference>
<dbReference type="KEGG" id="haby:HLVA_05200"/>
<dbReference type="EMBL" id="AP027059">
    <property type="protein sequence ID" value="BDU49951.1"/>
    <property type="molecule type" value="Genomic_DNA"/>
</dbReference>
<sequence length="466" mass="54227">MKIRNDKMRKIKRTTIVLGLVFSLIGCFSSEDGCANPKLVTVFPKDKTIIQTGDSVELLVAAVGADNRLKTWQWGRDYKIFSIIDYGTENIDIIGDVIKAKKRGLARIKVGYKPKHSTRYYDSPILEIKDNLYKIRKNKQLNKKPKKVIFSNNKLYMVETDNFILKLKEYDDDLIVKSEEDVVEEKNIFFDNDLEKYTVENGILKNISNGKELEISKTEAVNYYLNDDNKNYLLYKFKENKNKLGEVENYVDKVGIISLKNMSKILELDDMPVRIYYGKEKIYLISNILELEEGFVIKTYDYSGNFLEKNLYSTGKLISDKVETEYKGKPRSIGEKILIIKSDGENLYVAFNTDEDRYPGGNILCIDKNSLVVKSHKHINGYFISDFKILKDNIIFSTKTTVRRILNVGIDNRNTIFVYDKNSYNMKFMKNVTSEKIDIYNNDNYLYILGYSLDDYNCEIEQIEIY</sequence>
<evidence type="ECO:0008006" key="3">
    <source>
        <dbReference type="Google" id="ProtNLM"/>
    </source>
</evidence>
<dbReference type="PROSITE" id="PS51257">
    <property type="entry name" value="PROKAR_LIPOPROTEIN"/>
    <property type="match status" value="1"/>
</dbReference>
<dbReference type="RefSeq" id="WP_307904890.1">
    <property type="nucleotide sequence ID" value="NZ_AP027059.1"/>
</dbReference>
<gene>
    <name evidence="1" type="ORF">HLVA_05200</name>
</gene>
<dbReference type="AlphaFoldDB" id="A0AAU9DV27"/>
<keyword evidence="2" id="KW-1185">Reference proteome</keyword>
<name>A0AAU9DV27_9FUSO</name>
<evidence type="ECO:0000313" key="1">
    <source>
        <dbReference type="EMBL" id="BDU49951.1"/>
    </source>
</evidence>
<organism evidence="1 2">
    <name type="scientific">Haliovirga abyssi</name>
    <dbReference type="NCBI Taxonomy" id="2996794"/>
    <lineage>
        <taxon>Bacteria</taxon>
        <taxon>Fusobacteriati</taxon>
        <taxon>Fusobacteriota</taxon>
        <taxon>Fusobacteriia</taxon>
        <taxon>Fusobacteriales</taxon>
        <taxon>Haliovirgaceae</taxon>
        <taxon>Haliovirga</taxon>
    </lineage>
</organism>
<dbReference type="Proteomes" id="UP001321582">
    <property type="component" value="Chromosome"/>
</dbReference>
<proteinExistence type="predicted"/>
<protein>
    <recommendedName>
        <fullName evidence="3">Lipoprotein</fullName>
    </recommendedName>
</protein>